<dbReference type="Proteomes" id="UP000236752">
    <property type="component" value="Unassembled WGS sequence"/>
</dbReference>
<organism evidence="2 3">
    <name type="scientific">Thalassococcus halodurans</name>
    <dbReference type="NCBI Taxonomy" id="373675"/>
    <lineage>
        <taxon>Bacteria</taxon>
        <taxon>Pseudomonadati</taxon>
        <taxon>Pseudomonadota</taxon>
        <taxon>Alphaproteobacteria</taxon>
        <taxon>Rhodobacterales</taxon>
        <taxon>Roseobacteraceae</taxon>
        <taxon>Thalassococcus</taxon>
    </lineage>
</organism>
<accession>A0A1H5XE26</accession>
<feature type="domain" description="Glycosyltransferase subfamily 4-like N-terminal" evidence="1">
    <location>
        <begin position="24"/>
        <end position="191"/>
    </location>
</feature>
<dbReference type="EMBL" id="FNUZ01000002">
    <property type="protein sequence ID" value="SEG10018.1"/>
    <property type="molecule type" value="Genomic_DNA"/>
</dbReference>
<keyword evidence="2" id="KW-0808">Transferase</keyword>
<reference evidence="2 3" key="1">
    <citation type="submission" date="2016-10" db="EMBL/GenBank/DDBJ databases">
        <authorList>
            <person name="de Groot N.N."/>
        </authorList>
    </citation>
    <scope>NUCLEOTIDE SEQUENCE [LARGE SCALE GENOMIC DNA]</scope>
    <source>
        <strain evidence="2 3">DSM 26915</strain>
    </source>
</reference>
<dbReference type="SUPFAM" id="SSF53756">
    <property type="entry name" value="UDP-Glycosyltransferase/glycogen phosphorylase"/>
    <property type="match status" value="1"/>
</dbReference>
<dbReference type="PANTHER" id="PTHR12526">
    <property type="entry name" value="GLYCOSYLTRANSFERASE"/>
    <property type="match status" value="1"/>
</dbReference>
<evidence type="ECO:0000313" key="2">
    <source>
        <dbReference type="EMBL" id="SEG10018.1"/>
    </source>
</evidence>
<name>A0A1H5XE26_9RHOB</name>
<keyword evidence="3" id="KW-1185">Reference proteome</keyword>
<proteinExistence type="predicted"/>
<dbReference type="RefSeq" id="WP_160006817.1">
    <property type="nucleotide sequence ID" value="NZ_FNUZ01000002.1"/>
</dbReference>
<dbReference type="InterPro" id="IPR028098">
    <property type="entry name" value="Glyco_trans_4-like_N"/>
</dbReference>
<dbReference type="Pfam" id="PF13579">
    <property type="entry name" value="Glyco_trans_4_4"/>
    <property type="match status" value="1"/>
</dbReference>
<dbReference type="AlphaFoldDB" id="A0A1H5XE26"/>
<dbReference type="OrthoDB" id="9783380at2"/>
<gene>
    <name evidence="2" type="ORF">SAMN04488045_1845</name>
</gene>
<sequence>MSRILFITWDGPQTSYLEGLFLPIFKALAKHGHHVHVLQFTWANADSTEYAKNICEASGIPYRAAPIWRNFGSVGPFASAVLGRSHILRAIRDWNIDTLMPRSLMPALAILMLGYRRELKLIFDADGFAVDERVDFGRLSPESATYRILRAVETHIVRVADRVLVRTPRAIDILVDRSKTDRAKFHVVGNGRDPTPFLSGWPRRIDNEFRLCYAGSLGSQYCPDQMMAVAQCLRFHIPNLVFRIFTGDKANLDAALDRLGVYDRSWIEVSRLPPGDMPAALMQCDLALALRQPAFSTQGVAPIKLGEYMLAGLPVIGTEGVGLVDPLIASGVMFPLKEDLSQVWPWVRDNVISHQNSLRERAQALGLAHFSLKTSVDSYLPALNTDIGASPCQTF</sequence>
<dbReference type="GO" id="GO:0016757">
    <property type="term" value="F:glycosyltransferase activity"/>
    <property type="evidence" value="ECO:0007669"/>
    <property type="project" value="UniProtKB-ARBA"/>
</dbReference>
<dbReference type="Gene3D" id="3.40.50.2000">
    <property type="entry name" value="Glycogen Phosphorylase B"/>
    <property type="match status" value="2"/>
</dbReference>
<evidence type="ECO:0000259" key="1">
    <source>
        <dbReference type="Pfam" id="PF13579"/>
    </source>
</evidence>
<evidence type="ECO:0000313" key="3">
    <source>
        <dbReference type="Proteomes" id="UP000236752"/>
    </source>
</evidence>
<protein>
    <submittedName>
        <fullName evidence="2">Glycosyltransferase involved in cell wall bisynthesis</fullName>
    </submittedName>
</protein>